<dbReference type="PANTHER" id="PTHR11941:SF75">
    <property type="entry name" value="ENOYL-COA HYDRATASE_ISOMERASE FAMILY PROTEIN"/>
    <property type="match status" value="1"/>
</dbReference>
<dbReference type="InterPro" id="IPR029045">
    <property type="entry name" value="ClpP/crotonase-like_dom_sf"/>
</dbReference>
<sequence length="242" mass="28133">MDKDLKDIVELRNHKGIFILYLNTEENRFNSTSINKIHECLDEVEKYEGDTCLITVSTSKKIWSNGLDLDWMASQGQEVFKQNIIDFIRLFGRFLIFPVPTIAMIQGHAFAGGCMLAMAHDYRYMMNGKGFICLPELDINMWLPFGMTDVCQCKLTPEAYTEMYYGKRFTSLEAEKYGVITKACDKRTIFDEVMMKAKTVMDRGNKKEILHKIKYITYYDAYERCRKGEIEVTVPPVQRAKI</sequence>
<dbReference type="PANTHER" id="PTHR11941">
    <property type="entry name" value="ENOYL-COA HYDRATASE-RELATED"/>
    <property type="match status" value="1"/>
</dbReference>
<protein>
    <submittedName>
        <fullName evidence="1">Uncharacterized protein</fullName>
    </submittedName>
</protein>
<dbReference type="InterPro" id="IPR001753">
    <property type="entry name" value="Enoyl-CoA_hydra/iso"/>
</dbReference>
<gene>
    <name evidence="1" type="ORF">ECRASSUSDP1_LOCUS15633</name>
</gene>
<dbReference type="GO" id="GO:0005777">
    <property type="term" value="C:peroxisome"/>
    <property type="evidence" value="ECO:0007669"/>
    <property type="project" value="TreeGrafter"/>
</dbReference>
<reference evidence="1" key="1">
    <citation type="submission" date="2023-07" db="EMBL/GenBank/DDBJ databases">
        <authorList>
            <consortium name="AG Swart"/>
            <person name="Singh M."/>
            <person name="Singh A."/>
            <person name="Seah K."/>
            <person name="Emmerich C."/>
        </authorList>
    </citation>
    <scope>NUCLEOTIDE SEQUENCE</scope>
    <source>
        <strain evidence="1">DP1</strain>
    </source>
</reference>
<dbReference type="GO" id="GO:0004165">
    <property type="term" value="F:delta(3)-delta(2)-enoyl-CoA isomerase activity"/>
    <property type="evidence" value="ECO:0007669"/>
    <property type="project" value="TreeGrafter"/>
</dbReference>
<keyword evidence="2" id="KW-1185">Reference proteome</keyword>
<dbReference type="Proteomes" id="UP001295684">
    <property type="component" value="Unassembled WGS sequence"/>
</dbReference>
<dbReference type="GO" id="GO:0006635">
    <property type="term" value="P:fatty acid beta-oxidation"/>
    <property type="evidence" value="ECO:0007669"/>
    <property type="project" value="TreeGrafter"/>
</dbReference>
<dbReference type="Gene3D" id="3.90.226.10">
    <property type="entry name" value="2-enoyl-CoA Hydratase, Chain A, domain 1"/>
    <property type="match status" value="1"/>
</dbReference>
<accession>A0AAD1XK74</accession>
<proteinExistence type="predicted"/>
<organism evidence="1 2">
    <name type="scientific">Euplotes crassus</name>
    <dbReference type="NCBI Taxonomy" id="5936"/>
    <lineage>
        <taxon>Eukaryota</taxon>
        <taxon>Sar</taxon>
        <taxon>Alveolata</taxon>
        <taxon>Ciliophora</taxon>
        <taxon>Intramacronucleata</taxon>
        <taxon>Spirotrichea</taxon>
        <taxon>Hypotrichia</taxon>
        <taxon>Euplotida</taxon>
        <taxon>Euplotidae</taxon>
        <taxon>Moneuplotes</taxon>
    </lineage>
</organism>
<comment type="caution">
    <text evidence="1">The sequence shown here is derived from an EMBL/GenBank/DDBJ whole genome shotgun (WGS) entry which is preliminary data.</text>
</comment>
<dbReference type="CDD" id="cd06558">
    <property type="entry name" value="crotonase-like"/>
    <property type="match status" value="1"/>
</dbReference>
<name>A0AAD1XK74_EUPCR</name>
<evidence type="ECO:0000313" key="1">
    <source>
        <dbReference type="EMBL" id="CAI2374281.1"/>
    </source>
</evidence>
<dbReference type="EMBL" id="CAMPGE010015672">
    <property type="protein sequence ID" value="CAI2374281.1"/>
    <property type="molecule type" value="Genomic_DNA"/>
</dbReference>
<dbReference type="SUPFAM" id="SSF52096">
    <property type="entry name" value="ClpP/crotonase"/>
    <property type="match status" value="1"/>
</dbReference>
<dbReference type="Pfam" id="PF00378">
    <property type="entry name" value="ECH_1"/>
    <property type="match status" value="1"/>
</dbReference>
<evidence type="ECO:0000313" key="2">
    <source>
        <dbReference type="Proteomes" id="UP001295684"/>
    </source>
</evidence>
<dbReference type="AlphaFoldDB" id="A0AAD1XK74"/>